<dbReference type="Gene3D" id="2.40.50.140">
    <property type="entry name" value="Nucleic acid-binding proteins"/>
    <property type="match status" value="1"/>
</dbReference>
<evidence type="ECO:0000313" key="1">
    <source>
        <dbReference type="EMBL" id="KII64625.1"/>
    </source>
</evidence>
<dbReference type="AlphaFoldDB" id="A0A0C2MJU1"/>
<keyword evidence="2" id="KW-1185">Reference proteome</keyword>
<dbReference type="OrthoDB" id="10402563at2759"/>
<dbReference type="InterPro" id="IPR012340">
    <property type="entry name" value="NA-bd_OB-fold"/>
</dbReference>
<dbReference type="Proteomes" id="UP000031668">
    <property type="component" value="Unassembled WGS sequence"/>
</dbReference>
<dbReference type="EMBL" id="JWZT01004160">
    <property type="protein sequence ID" value="KII64625.1"/>
    <property type="molecule type" value="Genomic_DNA"/>
</dbReference>
<gene>
    <name evidence="1" type="ORF">RF11_12727</name>
</gene>
<reference evidence="1 2" key="1">
    <citation type="journal article" date="2014" name="Genome Biol. Evol.">
        <title>The genome of the myxosporean Thelohanellus kitauei shows adaptations to nutrient acquisition within its fish host.</title>
        <authorList>
            <person name="Yang Y."/>
            <person name="Xiong J."/>
            <person name="Zhou Z."/>
            <person name="Huo F."/>
            <person name="Miao W."/>
            <person name="Ran C."/>
            <person name="Liu Y."/>
            <person name="Zhang J."/>
            <person name="Feng J."/>
            <person name="Wang M."/>
            <person name="Wang M."/>
            <person name="Wang L."/>
            <person name="Yao B."/>
        </authorList>
    </citation>
    <scope>NUCLEOTIDE SEQUENCE [LARGE SCALE GENOMIC DNA]</scope>
    <source>
        <strain evidence="1">Wuqing</strain>
    </source>
</reference>
<accession>A0A0C2MJU1</accession>
<proteinExistence type="predicted"/>
<name>A0A0C2MJU1_THEKT</name>
<evidence type="ECO:0000313" key="2">
    <source>
        <dbReference type="Proteomes" id="UP000031668"/>
    </source>
</evidence>
<comment type="caution">
    <text evidence="1">The sequence shown here is derived from an EMBL/GenBank/DDBJ whole genome shotgun (WGS) entry which is preliminary data.</text>
</comment>
<sequence>MIVHADPTILKNSTGQRVSLIAKLSFLAPNGLDGKLILCDKSEISGRFQIPFEVSCSGLLYIEGKVESVGRLNVEKVIELPSDDFGIVLLTLDMDFYHEAVLCAKTHNTFFS</sequence>
<organism evidence="1 2">
    <name type="scientific">Thelohanellus kitauei</name>
    <name type="common">Myxosporean</name>
    <dbReference type="NCBI Taxonomy" id="669202"/>
    <lineage>
        <taxon>Eukaryota</taxon>
        <taxon>Metazoa</taxon>
        <taxon>Cnidaria</taxon>
        <taxon>Myxozoa</taxon>
        <taxon>Myxosporea</taxon>
        <taxon>Bivalvulida</taxon>
        <taxon>Platysporina</taxon>
        <taxon>Myxobolidae</taxon>
        <taxon>Thelohanellus</taxon>
    </lineage>
</organism>
<protein>
    <submittedName>
        <fullName evidence="1">Uncharacterized protein</fullName>
    </submittedName>
</protein>